<proteinExistence type="predicted"/>
<reference evidence="3" key="1">
    <citation type="submission" date="2025-08" db="UniProtKB">
        <authorList>
            <consortium name="Ensembl"/>
        </authorList>
    </citation>
    <scope>IDENTIFICATION</scope>
</reference>
<feature type="signal peptide" evidence="2">
    <location>
        <begin position="1"/>
        <end position="16"/>
    </location>
</feature>
<feature type="chain" id="PRO_5034191236" evidence="2">
    <location>
        <begin position="17"/>
        <end position="653"/>
    </location>
</feature>
<keyword evidence="1" id="KW-0812">Transmembrane</keyword>
<dbReference type="OMA" id="KWEHHHR"/>
<evidence type="ECO:0000313" key="4">
    <source>
        <dbReference type="Proteomes" id="UP000694409"/>
    </source>
</evidence>
<accession>A0A8C9KWH5</accession>
<feature type="transmembrane region" description="Helical" evidence="1">
    <location>
        <begin position="290"/>
        <end position="307"/>
    </location>
</feature>
<keyword evidence="2" id="KW-0732">Signal</keyword>
<sequence>VHLMQWFFLCSMQLLSGKIRLRCLRGVKDKVPEGLYTLKVSVLSRLGGALVELGEQPQVGTTRPVSHGGNFYNTEIYFGQSIQTVLPHGKAVKPGMVLLFELFLLRGTYTWIDREVGWGAFPLCDNNFNALEGKFKCPFLRGHYDSKIDRFKKIENFISQDLDHWLCNLYFQVCILKNCLVFSIFFFLILKLDCGSSPIYWDVCFNQNNPPDQCYELKSGPENNASQEEGKTSADSNFYLEDLEKYTFSVCRSSAAADVRLCRQVVERFHFVVYTAFSELGAERWRSRDFWLLALLVVVLWFLRLYLHYLSQWLFLWIISVPVAKFQLLPHTVELCYQNSLLHTSEELAMVVVGPLTLNAGLLLMVLIRWGCQQLFDSFPPFLSKFIIAMGLWTVLDPLAVFVVDSFLGRFGNNVEKPIADAAKLSWVFLRAGESGVPGALITVMLYTILFMISSTVLYLYLLRYVEGWLLDVFRRIHGEEGTFFVPLDLEISIQELSYIMKRAEQWRGINGERRVVAVSDYIWKDHASQPGGSSGDLQLQDEISDAAASREGSTTVHVCVYTVHLSGFQELYRRFLRLPDGAIIEVGPSRTFPFCLWSCVERLLKKDWHLRESRVKEYYLAYPDKKWEHHHRELGPSDDETHLHLRTSKVKV</sequence>
<reference evidence="3" key="2">
    <citation type="submission" date="2025-09" db="UniProtKB">
        <authorList>
            <consortium name="Ensembl"/>
        </authorList>
    </citation>
    <scope>IDENTIFICATION</scope>
</reference>
<dbReference type="AlphaFoldDB" id="A0A8C9KWH5"/>
<keyword evidence="1" id="KW-1133">Transmembrane helix</keyword>
<dbReference type="Proteomes" id="UP000694409">
    <property type="component" value="Unassembled WGS sequence"/>
</dbReference>
<evidence type="ECO:0000313" key="3">
    <source>
        <dbReference type="Ensembl" id="ENSSCAP00000001179.1"/>
    </source>
</evidence>
<evidence type="ECO:0000256" key="1">
    <source>
        <dbReference type="SAM" id="Phobius"/>
    </source>
</evidence>
<organism evidence="3 4">
    <name type="scientific">Serinus canaria</name>
    <name type="common">Island canary</name>
    <name type="synonym">Fringilla canaria</name>
    <dbReference type="NCBI Taxonomy" id="9135"/>
    <lineage>
        <taxon>Eukaryota</taxon>
        <taxon>Metazoa</taxon>
        <taxon>Chordata</taxon>
        <taxon>Craniata</taxon>
        <taxon>Vertebrata</taxon>
        <taxon>Euteleostomi</taxon>
        <taxon>Archelosauria</taxon>
        <taxon>Archosauria</taxon>
        <taxon>Dinosauria</taxon>
        <taxon>Saurischia</taxon>
        <taxon>Theropoda</taxon>
        <taxon>Coelurosauria</taxon>
        <taxon>Aves</taxon>
        <taxon>Neognathae</taxon>
        <taxon>Neoaves</taxon>
        <taxon>Telluraves</taxon>
        <taxon>Australaves</taxon>
        <taxon>Passeriformes</taxon>
        <taxon>Passeroidea</taxon>
        <taxon>Fringillidae</taxon>
        <taxon>Carduelinae</taxon>
        <taxon>Serinus</taxon>
    </lineage>
</organism>
<protein>
    <submittedName>
        <fullName evidence="3">Uncharacterized protein</fullName>
    </submittedName>
</protein>
<feature type="transmembrane region" description="Helical" evidence="1">
    <location>
        <begin position="169"/>
        <end position="190"/>
    </location>
</feature>
<dbReference type="GeneTree" id="ENSGT00940000163681"/>
<name>A0A8C9KWH5_SERCA</name>
<dbReference type="PANTHER" id="PTHR33862:SF3">
    <property type="entry name" value="OROFACIAL CLEFT 1 CANDIDATE GENE 1 PROTEIN"/>
    <property type="match status" value="1"/>
</dbReference>
<dbReference type="PANTHER" id="PTHR33862">
    <property type="entry name" value="OROFACIAL CLEFT 1 CANDIDATE GENE 1 PROTEIN"/>
    <property type="match status" value="1"/>
</dbReference>
<dbReference type="Ensembl" id="ENSSCAT00000001352.1">
    <property type="protein sequence ID" value="ENSSCAP00000001179.1"/>
    <property type="gene ID" value="ENSSCAG00000000986.1"/>
</dbReference>
<feature type="transmembrane region" description="Helical" evidence="1">
    <location>
        <begin position="348"/>
        <end position="370"/>
    </location>
</feature>
<keyword evidence="1" id="KW-0472">Membrane</keyword>
<feature type="transmembrane region" description="Helical" evidence="1">
    <location>
        <begin position="382"/>
        <end position="404"/>
    </location>
</feature>
<dbReference type="InterPro" id="IPR031390">
    <property type="entry name" value="OFCC1"/>
</dbReference>
<feature type="transmembrane region" description="Helical" evidence="1">
    <location>
        <begin position="440"/>
        <end position="462"/>
    </location>
</feature>
<keyword evidence="4" id="KW-1185">Reference proteome</keyword>
<evidence type="ECO:0000256" key="2">
    <source>
        <dbReference type="SAM" id="SignalP"/>
    </source>
</evidence>